<dbReference type="InterPro" id="IPR009045">
    <property type="entry name" value="Zn_M74/Hedgehog-like"/>
</dbReference>
<reference evidence="9 10" key="1">
    <citation type="submission" date="2018-02" db="EMBL/GenBank/DDBJ databases">
        <authorList>
            <person name="Cohen D.B."/>
            <person name="Kent A.D."/>
        </authorList>
    </citation>
    <scope>NUCLEOTIDE SEQUENCE [LARGE SCALE GENOMIC DNA]</scope>
    <source>
        <strain evidence="9">1</strain>
    </source>
</reference>
<evidence type="ECO:0000256" key="7">
    <source>
        <dbReference type="ARBA" id="ARBA00023049"/>
    </source>
</evidence>
<dbReference type="PANTHER" id="PTHR43126">
    <property type="entry name" value="D-ALANYL-D-ALANINE DIPEPTIDASE"/>
    <property type="match status" value="1"/>
</dbReference>
<protein>
    <submittedName>
        <fullName evidence="9">D-alanyl-D-alanine dipeptidase</fullName>
        <ecNumber evidence="9">3.4.13.22</ecNumber>
    </submittedName>
</protein>
<keyword evidence="6 9" id="KW-0224">Dipeptidase</keyword>
<comment type="catalytic activity">
    <reaction evidence="1">
        <text>D-alanyl-D-alanine + H2O = 2 D-alanine</text>
        <dbReference type="Rhea" id="RHEA:20661"/>
        <dbReference type="ChEBI" id="CHEBI:15377"/>
        <dbReference type="ChEBI" id="CHEBI:57416"/>
        <dbReference type="ChEBI" id="CHEBI:57822"/>
        <dbReference type="EC" id="3.4.13.22"/>
    </reaction>
</comment>
<name>A0A2N9JEV8_9ACTN</name>
<evidence type="ECO:0000313" key="10">
    <source>
        <dbReference type="Proteomes" id="UP000238164"/>
    </source>
</evidence>
<dbReference type="Proteomes" id="UP000238164">
    <property type="component" value="Chromosome 1"/>
</dbReference>
<organism evidence="9 10">
    <name type="scientific">Micropruina glycogenica</name>
    <dbReference type="NCBI Taxonomy" id="75385"/>
    <lineage>
        <taxon>Bacteria</taxon>
        <taxon>Bacillati</taxon>
        <taxon>Actinomycetota</taxon>
        <taxon>Actinomycetes</taxon>
        <taxon>Propionibacteriales</taxon>
        <taxon>Nocardioidaceae</taxon>
        <taxon>Micropruina</taxon>
    </lineage>
</organism>
<dbReference type="GO" id="GO:0071555">
    <property type="term" value="P:cell wall organization"/>
    <property type="evidence" value="ECO:0007669"/>
    <property type="project" value="UniProtKB-KW"/>
</dbReference>
<dbReference type="KEGG" id="mgg:MPLG2_1043"/>
<dbReference type="AlphaFoldDB" id="A0A2N9JEV8"/>
<keyword evidence="3" id="KW-0479">Metal-binding</keyword>
<keyword evidence="8" id="KW-0961">Cell wall biogenesis/degradation</keyword>
<evidence type="ECO:0000313" key="9">
    <source>
        <dbReference type="EMBL" id="SPD86079.1"/>
    </source>
</evidence>
<evidence type="ECO:0000256" key="2">
    <source>
        <dbReference type="ARBA" id="ARBA00022670"/>
    </source>
</evidence>
<evidence type="ECO:0000256" key="3">
    <source>
        <dbReference type="ARBA" id="ARBA00022723"/>
    </source>
</evidence>
<proteinExistence type="predicted"/>
<keyword evidence="7" id="KW-0482">Metalloprotease</keyword>
<dbReference type="EC" id="3.4.13.22" evidence="9"/>
<dbReference type="GO" id="GO:0160237">
    <property type="term" value="F:D-Ala-D-Ala dipeptidase activity"/>
    <property type="evidence" value="ECO:0007669"/>
    <property type="project" value="UniProtKB-EC"/>
</dbReference>
<sequence length="218" mass="23775">MQPGIVLISDPRVTSTPVIDNGDPLVDLRGLARVRIDTRKSDVSNAWHLARRGLADRLAAAALALPDGLDLLIVEAYRSPARQLHYWNHYCAQLHDHYPDLSPELLYDLASRWVAPPDVAPHSTGGAVDLTLCDAAGVELDLGTPLDATPEQSDGACYTDAPLPQLAAANRAVLVHVLRAAGLVNYPTEWWHWSYGERYWAFSAGADHAVYGPIEALE</sequence>
<dbReference type="GO" id="GO:0006508">
    <property type="term" value="P:proteolysis"/>
    <property type="evidence" value="ECO:0007669"/>
    <property type="project" value="UniProtKB-KW"/>
</dbReference>
<dbReference type="Pfam" id="PF01427">
    <property type="entry name" value="Peptidase_M15"/>
    <property type="match status" value="1"/>
</dbReference>
<keyword evidence="10" id="KW-1185">Reference proteome</keyword>
<evidence type="ECO:0000256" key="5">
    <source>
        <dbReference type="ARBA" id="ARBA00022833"/>
    </source>
</evidence>
<dbReference type="RefSeq" id="WP_173909597.1">
    <property type="nucleotide sequence ID" value="NZ_BAAAGO010000015.1"/>
</dbReference>
<dbReference type="PANTHER" id="PTHR43126:SF2">
    <property type="entry name" value="D-ALANYL-D-ALANINE DIPEPTIDASE"/>
    <property type="match status" value="1"/>
</dbReference>
<gene>
    <name evidence="9" type="ORF">MPLG2_1043</name>
</gene>
<evidence type="ECO:0000256" key="8">
    <source>
        <dbReference type="ARBA" id="ARBA00023316"/>
    </source>
</evidence>
<keyword evidence="2" id="KW-0645">Protease</keyword>
<dbReference type="EMBL" id="LT985188">
    <property type="protein sequence ID" value="SPD86079.1"/>
    <property type="molecule type" value="Genomic_DNA"/>
</dbReference>
<dbReference type="GO" id="GO:0008237">
    <property type="term" value="F:metallopeptidase activity"/>
    <property type="evidence" value="ECO:0007669"/>
    <property type="project" value="UniProtKB-KW"/>
</dbReference>
<keyword evidence="5" id="KW-0862">Zinc</keyword>
<keyword evidence="4 9" id="KW-0378">Hydrolase</keyword>
<dbReference type="Gene3D" id="3.30.1380.10">
    <property type="match status" value="1"/>
</dbReference>
<dbReference type="SUPFAM" id="SSF55166">
    <property type="entry name" value="Hedgehog/DD-peptidase"/>
    <property type="match status" value="1"/>
</dbReference>
<evidence type="ECO:0000256" key="4">
    <source>
        <dbReference type="ARBA" id="ARBA00022801"/>
    </source>
</evidence>
<dbReference type="GO" id="GO:0046872">
    <property type="term" value="F:metal ion binding"/>
    <property type="evidence" value="ECO:0007669"/>
    <property type="project" value="UniProtKB-KW"/>
</dbReference>
<evidence type="ECO:0000256" key="6">
    <source>
        <dbReference type="ARBA" id="ARBA00022997"/>
    </source>
</evidence>
<dbReference type="InterPro" id="IPR000755">
    <property type="entry name" value="A_A_dipeptidase"/>
</dbReference>
<evidence type="ECO:0000256" key="1">
    <source>
        <dbReference type="ARBA" id="ARBA00001362"/>
    </source>
</evidence>
<accession>A0A2N9JEV8</accession>